<dbReference type="Gene3D" id="3.30.2400.10">
    <property type="entry name" value="Major capsid protein gp5"/>
    <property type="match status" value="1"/>
</dbReference>
<dbReference type="Gene3D" id="3.30.2320.10">
    <property type="entry name" value="hypothetical protein PF0899 domain"/>
    <property type="match status" value="1"/>
</dbReference>
<dbReference type="Pfam" id="PF05065">
    <property type="entry name" value="Phage_capsid"/>
    <property type="match status" value="1"/>
</dbReference>
<dbReference type="RefSeq" id="WP_246135093.1">
    <property type="nucleotide sequence ID" value="NZ_BJYR01000010.1"/>
</dbReference>
<dbReference type="InterPro" id="IPR024455">
    <property type="entry name" value="Phage_capsid"/>
</dbReference>
<accession>A0A512AJ33</accession>
<dbReference type="NCBIfam" id="TIGR01554">
    <property type="entry name" value="major_cap_HK97"/>
    <property type="match status" value="1"/>
</dbReference>
<feature type="domain" description="Phage capsid-like C-terminal" evidence="2">
    <location>
        <begin position="103"/>
        <end position="388"/>
    </location>
</feature>
<reference evidence="3 4" key="1">
    <citation type="submission" date="2019-07" db="EMBL/GenBank/DDBJ databases">
        <title>Whole genome shotgun sequence of Novosphingobium sediminis NBRC 106119.</title>
        <authorList>
            <person name="Hosoyama A."/>
            <person name="Uohara A."/>
            <person name="Ohji S."/>
            <person name="Ichikawa N."/>
        </authorList>
    </citation>
    <scope>NUCLEOTIDE SEQUENCE [LARGE SCALE GENOMIC DNA]</scope>
    <source>
        <strain evidence="3 4">NBRC 106119</strain>
    </source>
</reference>
<dbReference type="SUPFAM" id="SSF56563">
    <property type="entry name" value="Major capsid protein gp5"/>
    <property type="match status" value="1"/>
</dbReference>
<comment type="caution">
    <text evidence="3">The sequence shown here is derived from an EMBL/GenBank/DDBJ whole genome shotgun (WGS) entry which is preliminary data.</text>
</comment>
<dbReference type="InterPro" id="IPR054612">
    <property type="entry name" value="Phage_capsid-like_C"/>
</dbReference>
<evidence type="ECO:0000259" key="2">
    <source>
        <dbReference type="Pfam" id="PF05065"/>
    </source>
</evidence>
<protein>
    <submittedName>
        <fullName evidence="3">Phage capsid protein</fullName>
    </submittedName>
</protein>
<dbReference type="Proteomes" id="UP000321464">
    <property type="component" value="Unassembled WGS sequence"/>
</dbReference>
<sequence>MDINSPEGAMIGAIETKADAFDASFDIVTRQDEAAAAIEALRSDIAEVKGRLDKVNRAAVRPLIGSTEVADASPEMKGFVDGYLRMGCETELKSLSIASPADGGFAVPRTIDAEIARRLVKLSPVRSVANVIQTSTSGFRRLISIGGTASGWASETGARIETASPKLAEIVPPLGELYANPSATQQMLDDAAFDVSTWLANEIATEFARAEGAAFINGTGTNQPRGFLTGPTAAQSDAVRPFGTLQFVASGNANAFDASPESKLIDMVFSMKAALRQGAVWMMNSATLAAVRKLKSADGSFLWQAGIVDGQPSRLLGYPVIEAEDMPDVGAGNFPIAFGNFKAGYLIAERTATTILRDPYTNKPYVQFYATRRVGGQVLDSDAIKLLKIST</sequence>
<evidence type="ECO:0000313" key="4">
    <source>
        <dbReference type="Proteomes" id="UP000321464"/>
    </source>
</evidence>
<evidence type="ECO:0000313" key="3">
    <source>
        <dbReference type="EMBL" id="GEN99701.1"/>
    </source>
</evidence>
<organism evidence="3 4">
    <name type="scientific">Novosphingobium sediminis</name>
    <dbReference type="NCBI Taxonomy" id="707214"/>
    <lineage>
        <taxon>Bacteria</taxon>
        <taxon>Pseudomonadati</taxon>
        <taxon>Pseudomonadota</taxon>
        <taxon>Alphaproteobacteria</taxon>
        <taxon>Sphingomonadales</taxon>
        <taxon>Sphingomonadaceae</taxon>
        <taxon>Novosphingobium</taxon>
    </lineage>
</organism>
<evidence type="ECO:0000256" key="1">
    <source>
        <dbReference type="ARBA" id="ARBA00004328"/>
    </source>
</evidence>
<gene>
    <name evidence="3" type="ORF">NSE01_15340</name>
</gene>
<proteinExistence type="predicted"/>
<keyword evidence="4" id="KW-1185">Reference proteome</keyword>
<dbReference type="AlphaFoldDB" id="A0A512AJ33"/>
<name>A0A512AJ33_9SPHN</name>
<comment type="subcellular location">
    <subcellularLocation>
        <location evidence="1">Virion</location>
    </subcellularLocation>
</comment>
<dbReference type="EMBL" id="BJYR01000010">
    <property type="protein sequence ID" value="GEN99701.1"/>
    <property type="molecule type" value="Genomic_DNA"/>
</dbReference>